<dbReference type="PROSITE" id="PS01173">
    <property type="entry name" value="LIPASE_GDXG_HIS"/>
    <property type="match status" value="1"/>
</dbReference>
<keyword evidence="4 10" id="KW-0378">Hydrolase</keyword>
<dbReference type="InterPro" id="IPR002938">
    <property type="entry name" value="FAD-bd"/>
</dbReference>
<keyword evidence="5" id="KW-0274">FAD</keyword>
<dbReference type="InterPro" id="IPR029058">
    <property type="entry name" value="AB_hydrolase_fold"/>
</dbReference>
<dbReference type="GO" id="GO:0016787">
    <property type="term" value="F:hydrolase activity"/>
    <property type="evidence" value="ECO:0007669"/>
    <property type="project" value="UniProtKB-KW"/>
</dbReference>
<evidence type="ECO:0000256" key="1">
    <source>
        <dbReference type="ARBA" id="ARBA00001974"/>
    </source>
</evidence>
<proteinExistence type="inferred from homology"/>
<dbReference type="PANTHER" id="PTHR13789">
    <property type="entry name" value="MONOOXYGENASE"/>
    <property type="match status" value="1"/>
</dbReference>
<keyword evidence="11" id="KW-1185">Reference proteome</keyword>
<dbReference type="PRINTS" id="PR00420">
    <property type="entry name" value="RNGMNOXGNASE"/>
</dbReference>
<evidence type="ECO:0000259" key="9">
    <source>
        <dbReference type="Pfam" id="PF07859"/>
    </source>
</evidence>
<dbReference type="RefSeq" id="WP_379898952.1">
    <property type="nucleotide sequence ID" value="NZ_JBHRTR010000016.1"/>
</dbReference>
<keyword evidence="7" id="KW-0503">Monooxygenase</keyword>
<name>A0ABV7KXU7_9PROT</name>
<evidence type="ECO:0000256" key="4">
    <source>
        <dbReference type="ARBA" id="ARBA00022801"/>
    </source>
</evidence>
<dbReference type="SUPFAM" id="SSF53474">
    <property type="entry name" value="alpha/beta-Hydrolases"/>
    <property type="match status" value="1"/>
</dbReference>
<evidence type="ECO:0000256" key="5">
    <source>
        <dbReference type="ARBA" id="ARBA00022827"/>
    </source>
</evidence>
<organism evidence="10 11">
    <name type="scientific">Marinibaculum pumilum</name>
    <dbReference type="NCBI Taxonomy" id="1766165"/>
    <lineage>
        <taxon>Bacteria</taxon>
        <taxon>Pseudomonadati</taxon>
        <taxon>Pseudomonadota</taxon>
        <taxon>Alphaproteobacteria</taxon>
        <taxon>Rhodospirillales</taxon>
        <taxon>Rhodospirillaceae</taxon>
        <taxon>Marinibaculum</taxon>
    </lineage>
</organism>
<feature type="domain" description="Alpha/beta hydrolase fold-3" evidence="9">
    <location>
        <begin position="489"/>
        <end position="690"/>
    </location>
</feature>
<dbReference type="Proteomes" id="UP001595528">
    <property type="component" value="Unassembled WGS sequence"/>
</dbReference>
<gene>
    <name evidence="10" type="ORF">ACFOGJ_06235</name>
</gene>
<comment type="cofactor">
    <cofactor evidence="1">
        <name>FAD</name>
        <dbReference type="ChEBI" id="CHEBI:57692"/>
    </cofactor>
</comment>
<dbReference type="InterPro" id="IPR050493">
    <property type="entry name" value="FAD-dep_Monooxygenase_BioMet"/>
</dbReference>
<comment type="similarity">
    <text evidence="2">Belongs to the 'GDXG' lipolytic enzyme family.</text>
</comment>
<dbReference type="Gene3D" id="3.40.50.1820">
    <property type="entry name" value="alpha/beta hydrolase"/>
    <property type="match status" value="1"/>
</dbReference>
<dbReference type="Pfam" id="PF01494">
    <property type="entry name" value="FAD_binding_3"/>
    <property type="match status" value="1"/>
</dbReference>
<evidence type="ECO:0000256" key="6">
    <source>
        <dbReference type="ARBA" id="ARBA00023002"/>
    </source>
</evidence>
<evidence type="ECO:0000256" key="7">
    <source>
        <dbReference type="ARBA" id="ARBA00023033"/>
    </source>
</evidence>
<dbReference type="Gene3D" id="3.50.50.60">
    <property type="entry name" value="FAD/NAD(P)-binding domain"/>
    <property type="match status" value="1"/>
</dbReference>
<evidence type="ECO:0000256" key="3">
    <source>
        <dbReference type="ARBA" id="ARBA00022630"/>
    </source>
</evidence>
<dbReference type="EMBL" id="JBHRTR010000016">
    <property type="protein sequence ID" value="MFC3226817.1"/>
    <property type="molecule type" value="Genomic_DNA"/>
</dbReference>
<comment type="caution">
    <text evidence="10">The sequence shown here is derived from an EMBL/GenBank/DDBJ whole genome shotgun (WGS) entry which is preliminary data.</text>
</comment>
<dbReference type="PANTHER" id="PTHR13789:SF318">
    <property type="entry name" value="GERANYLGERANYL DIPHOSPHATE REDUCTASE"/>
    <property type="match status" value="1"/>
</dbReference>
<keyword evidence="6" id="KW-0560">Oxidoreductase</keyword>
<accession>A0ABV7KXU7</accession>
<dbReference type="InterPro" id="IPR002168">
    <property type="entry name" value="Lipase_GDXG_HIS_AS"/>
</dbReference>
<evidence type="ECO:0000259" key="8">
    <source>
        <dbReference type="Pfam" id="PF01494"/>
    </source>
</evidence>
<evidence type="ECO:0000313" key="10">
    <source>
        <dbReference type="EMBL" id="MFC3226817.1"/>
    </source>
</evidence>
<sequence>MHIIIAGGGIGGLAAALALRHHGIEVTVVEQARAFSEIGAGIQIAANGALVLRRLGLEAAVDRAGVRPQSYDFRDLATGRMLYVAPLGPAVEDRYGAPLYNVHRADLIDILAGALPAESVRLGARATAFDQDDAGVQVTLADGTVLRGDAVIGADGIHSAVRHHLRGEEETHFANILMWRALIPADRLDGLNLEERGNYWVGPGRTLVTYWVRPKNLYSILASVPATEVQRESWTASGDVAEMLASFEGIDPRARKMLEQIDSTFITGMFYRDPVDGWTDRRISLLGDAAHPMVPFLAQGACQSIEDAWTLATVLSQADAAGVPAALAEYEQRRRPRTTRMQAGARAMVKLVHESDPDRIAARNGRWRGTARIDPLAETTWGWVWDHDVIAAAAEPVGNVMGHTALREGKTLQRPEAQRAFDIWKHAFTPEDVARGHDGLRDGYERMLARHFPPLPDMEAAPFELERVPALRVAAPGTALGMPVDAPTVLHFHGGGYVIGSAAGSVNYAGRLAQAVGGACISVDYRLAPEHPYPAAIDDAIDAYRSLLRHGVPAGQVILSGESSGGGLALALAQALVRAGDPLPAGVLAVGALADLTLSGPSVRAFSGDDPAAGREMLTFLGASYFQGHEPTDPMVSPLFGDFSGLPPLFLAASEGEVLLSDTERLAERAEAAGVDVTLRIVPDSVHVFTLFPFLPETTEVMGAFAEWAKLRLSEGEAMSRVA</sequence>
<keyword evidence="3" id="KW-0285">Flavoprotein</keyword>
<dbReference type="SUPFAM" id="SSF51905">
    <property type="entry name" value="FAD/NAD(P)-binding domain"/>
    <property type="match status" value="1"/>
</dbReference>
<dbReference type="InterPro" id="IPR036188">
    <property type="entry name" value="FAD/NAD-bd_sf"/>
</dbReference>
<feature type="domain" description="FAD-binding" evidence="8">
    <location>
        <begin position="3"/>
        <end position="341"/>
    </location>
</feature>
<protein>
    <submittedName>
        <fullName evidence="10">Alpha/beta hydrolase fold domain-containing protein</fullName>
    </submittedName>
</protein>
<reference evidence="11" key="1">
    <citation type="journal article" date="2019" name="Int. J. Syst. Evol. Microbiol.">
        <title>The Global Catalogue of Microorganisms (GCM) 10K type strain sequencing project: providing services to taxonomists for standard genome sequencing and annotation.</title>
        <authorList>
            <consortium name="The Broad Institute Genomics Platform"/>
            <consortium name="The Broad Institute Genome Sequencing Center for Infectious Disease"/>
            <person name="Wu L."/>
            <person name="Ma J."/>
        </authorList>
    </citation>
    <scope>NUCLEOTIDE SEQUENCE [LARGE SCALE GENOMIC DNA]</scope>
    <source>
        <strain evidence="11">KCTC 42964</strain>
    </source>
</reference>
<dbReference type="Pfam" id="PF07859">
    <property type="entry name" value="Abhydrolase_3"/>
    <property type="match status" value="1"/>
</dbReference>
<dbReference type="InterPro" id="IPR013094">
    <property type="entry name" value="AB_hydrolase_3"/>
</dbReference>
<dbReference type="SUPFAM" id="SSF54373">
    <property type="entry name" value="FAD-linked reductases, C-terminal domain"/>
    <property type="match status" value="1"/>
</dbReference>
<evidence type="ECO:0000256" key="2">
    <source>
        <dbReference type="ARBA" id="ARBA00010515"/>
    </source>
</evidence>
<evidence type="ECO:0000313" key="11">
    <source>
        <dbReference type="Proteomes" id="UP001595528"/>
    </source>
</evidence>